<name>A0ABU1NFE5_9BURK</name>
<evidence type="ECO:0000256" key="5">
    <source>
        <dbReference type="HAMAP-Rule" id="MF_00656"/>
    </source>
</evidence>
<dbReference type="EMBL" id="JAVDRF010000004">
    <property type="protein sequence ID" value="MDR6536730.1"/>
    <property type="molecule type" value="Genomic_DNA"/>
</dbReference>
<reference evidence="6 7" key="1">
    <citation type="submission" date="2023-07" db="EMBL/GenBank/DDBJ databases">
        <title>Sorghum-associated microbial communities from plants grown in Nebraska, USA.</title>
        <authorList>
            <person name="Schachtman D."/>
        </authorList>
    </citation>
    <scope>NUCLEOTIDE SEQUENCE [LARGE SCALE GENOMIC DNA]</scope>
    <source>
        <strain evidence="6 7">DS1781</strain>
    </source>
</reference>
<organism evidence="6 7">
    <name type="scientific">Variovorax soli</name>
    <dbReference type="NCBI Taxonomy" id="376815"/>
    <lineage>
        <taxon>Bacteria</taxon>
        <taxon>Pseudomonadati</taxon>
        <taxon>Pseudomonadota</taxon>
        <taxon>Betaproteobacteria</taxon>
        <taxon>Burkholderiales</taxon>
        <taxon>Comamonadaceae</taxon>
        <taxon>Variovorax</taxon>
    </lineage>
</organism>
<dbReference type="NCBIfam" id="TIGR02107">
    <property type="entry name" value="PQQ_syn_pqqA"/>
    <property type="match status" value="1"/>
</dbReference>
<evidence type="ECO:0000256" key="3">
    <source>
        <dbReference type="ARBA" id="ARBA00015086"/>
    </source>
</evidence>
<evidence type="ECO:0000256" key="4">
    <source>
        <dbReference type="ARBA" id="ARBA00022905"/>
    </source>
</evidence>
<evidence type="ECO:0000256" key="2">
    <source>
        <dbReference type="ARBA" id="ARBA00009325"/>
    </source>
</evidence>
<comment type="similarity">
    <text evidence="2 5">Belongs to the PqqA family.</text>
</comment>
<protein>
    <recommendedName>
        <fullName evidence="3 5">Coenzyme PQQ synthesis protein A</fullName>
    </recommendedName>
    <alternativeName>
        <fullName evidence="5">Pyrroloquinoline quinone biosynthesis protein A</fullName>
    </alternativeName>
</protein>
<gene>
    <name evidence="5" type="primary">pqqA</name>
    <name evidence="6" type="ORF">J2739_002503</name>
</gene>
<dbReference type="HAMAP" id="MF_00656">
    <property type="entry name" value="PQQ_syn_PqqA"/>
    <property type="match status" value="1"/>
</dbReference>
<sequence length="65" mass="7258">MQTLAKALPTPLCALGMGLAKKQGVRQAIPPGPHPMLKETLMQWSQPAFEDLRFGFEITMYISNR</sequence>
<evidence type="ECO:0000256" key="1">
    <source>
        <dbReference type="ARBA" id="ARBA00004886"/>
    </source>
</evidence>
<keyword evidence="7" id="KW-1185">Reference proteome</keyword>
<evidence type="ECO:0000313" key="7">
    <source>
        <dbReference type="Proteomes" id="UP001184230"/>
    </source>
</evidence>
<dbReference type="Proteomes" id="UP001184230">
    <property type="component" value="Unassembled WGS sequence"/>
</dbReference>
<comment type="caution">
    <text evidence="6">The sequence shown here is derived from an EMBL/GenBank/DDBJ whole genome shotgun (WGS) entry which is preliminary data.</text>
</comment>
<feature type="cross-link" description="Pyrroloquinoline quinone (Glu-Tyr)" evidence="5">
    <location>
        <begin position="57"/>
        <end position="61"/>
    </location>
</feature>
<accession>A0ABU1NFE5</accession>
<comment type="function">
    <text evidence="5">Required for coenzyme pyrroloquinoline quinone (PQQ) biosynthesis. PQQ is probably formed by cross-linking a specific glutamate to a specific tyrosine residue and excising these residues from the peptide.</text>
</comment>
<keyword evidence="4 5" id="KW-0884">PQQ biosynthesis</keyword>
<evidence type="ECO:0000313" key="6">
    <source>
        <dbReference type="EMBL" id="MDR6536730.1"/>
    </source>
</evidence>
<dbReference type="Pfam" id="PF08042">
    <property type="entry name" value="PqqA"/>
    <property type="match status" value="1"/>
</dbReference>
<dbReference type="InterPro" id="IPR011725">
    <property type="entry name" value="PQQ_synth_PqqA"/>
</dbReference>
<comment type="pathway">
    <text evidence="1 5">Cofactor biosynthesis; pyrroloquinoline quinone biosynthesis.</text>
</comment>
<proteinExistence type="inferred from homology"/>